<keyword evidence="3" id="KW-1185">Reference proteome</keyword>
<dbReference type="CDD" id="cd04301">
    <property type="entry name" value="NAT_SF"/>
    <property type="match status" value="1"/>
</dbReference>
<name>A0A345HCD7_9FLAO</name>
<dbReference type="Pfam" id="PF13673">
    <property type="entry name" value="Acetyltransf_10"/>
    <property type="match status" value="1"/>
</dbReference>
<evidence type="ECO:0000313" key="3">
    <source>
        <dbReference type="Proteomes" id="UP000253951"/>
    </source>
</evidence>
<dbReference type="InterPro" id="IPR016181">
    <property type="entry name" value="Acyl_CoA_acyltransferase"/>
</dbReference>
<dbReference type="InterPro" id="IPR000182">
    <property type="entry name" value="GNAT_dom"/>
</dbReference>
<keyword evidence="2" id="KW-0808">Transferase</keyword>
<evidence type="ECO:0000259" key="1">
    <source>
        <dbReference type="PROSITE" id="PS51186"/>
    </source>
</evidence>
<dbReference type="GO" id="GO:0016747">
    <property type="term" value="F:acyltransferase activity, transferring groups other than amino-acyl groups"/>
    <property type="evidence" value="ECO:0007669"/>
    <property type="project" value="InterPro"/>
</dbReference>
<reference evidence="2 3" key="1">
    <citation type="submission" date="2018-07" db="EMBL/GenBank/DDBJ databases">
        <title>Complete genome sequence of Flavobacterium arcticum type strain SM1502T.</title>
        <authorList>
            <person name="Li Y."/>
            <person name="Li D.-D."/>
        </authorList>
    </citation>
    <scope>NUCLEOTIDE SEQUENCE [LARGE SCALE GENOMIC DNA]</scope>
    <source>
        <strain evidence="2 3">SM1502</strain>
    </source>
</reference>
<organism evidence="2 3">
    <name type="scientific">Flavobacterium arcticum</name>
    <dbReference type="NCBI Taxonomy" id="1784713"/>
    <lineage>
        <taxon>Bacteria</taxon>
        <taxon>Pseudomonadati</taxon>
        <taxon>Bacteroidota</taxon>
        <taxon>Flavobacteriia</taxon>
        <taxon>Flavobacteriales</taxon>
        <taxon>Flavobacteriaceae</taxon>
        <taxon>Flavobacterium</taxon>
    </lineage>
</organism>
<accession>A0A345HCD7</accession>
<protein>
    <submittedName>
        <fullName evidence="2">GNAT family N-acetyltransferase</fullName>
    </submittedName>
</protein>
<sequence length="155" mass="17727">MNSILRNYKSEDISHIVNLFRDTVHTINAKDYTKAQLNAWAPECIDAERWGVKLSQHYTLVAECDGVICGFGDMDNTGYFDHLFVHKDYQGQGVATKIATAIEEYAQEKGFTIITVAASITAQPFFLKRGYTVVREQQVEHNGQTFTNFFMEKRF</sequence>
<dbReference type="KEGG" id="fat:DVK85_08345"/>
<dbReference type="PANTHER" id="PTHR43451:SF1">
    <property type="entry name" value="ACETYLTRANSFERASE"/>
    <property type="match status" value="1"/>
</dbReference>
<dbReference type="OrthoDB" id="424368at2"/>
<feature type="domain" description="N-acetyltransferase" evidence="1">
    <location>
        <begin position="3"/>
        <end position="155"/>
    </location>
</feature>
<dbReference type="PROSITE" id="PS51186">
    <property type="entry name" value="GNAT"/>
    <property type="match status" value="1"/>
</dbReference>
<dbReference type="RefSeq" id="WP_114678005.1">
    <property type="nucleotide sequence ID" value="NZ_CP031188.1"/>
</dbReference>
<dbReference type="InterPro" id="IPR052564">
    <property type="entry name" value="N-acetyltrans/Recomb-assoc"/>
</dbReference>
<gene>
    <name evidence="2" type="ORF">DVK85_08345</name>
</gene>
<evidence type="ECO:0000313" key="2">
    <source>
        <dbReference type="EMBL" id="AXG74247.1"/>
    </source>
</evidence>
<dbReference type="Gene3D" id="3.40.630.30">
    <property type="match status" value="1"/>
</dbReference>
<dbReference type="SUPFAM" id="SSF55729">
    <property type="entry name" value="Acyl-CoA N-acyltransferases (Nat)"/>
    <property type="match status" value="1"/>
</dbReference>
<proteinExistence type="predicted"/>
<dbReference type="EMBL" id="CP031188">
    <property type="protein sequence ID" value="AXG74247.1"/>
    <property type="molecule type" value="Genomic_DNA"/>
</dbReference>
<dbReference type="AlphaFoldDB" id="A0A345HCD7"/>
<dbReference type="Proteomes" id="UP000253951">
    <property type="component" value="Chromosome"/>
</dbReference>
<dbReference type="PANTHER" id="PTHR43451">
    <property type="entry name" value="ACETYLTRANSFERASE (GNAT) FAMILY PROTEIN"/>
    <property type="match status" value="1"/>
</dbReference>